<proteinExistence type="predicted"/>
<dbReference type="EMBL" id="JAVHJM010000009">
    <property type="protein sequence ID" value="KAK6506303.1"/>
    <property type="molecule type" value="Genomic_DNA"/>
</dbReference>
<dbReference type="InterPro" id="IPR053137">
    <property type="entry name" value="NLR-like"/>
</dbReference>
<dbReference type="Proteomes" id="UP001307849">
    <property type="component" value="Unassembled WGS sequence"/>
</dbReference>
<evidence type="ECO:0000313" key="1">
    <source>
        <dbReference type="EMBL" id="KAK6506303.1"/>
    </source>
</evidence>
<name>A0AAN8NG76_9PEZI</name>
<dbReference type="AlphaFoldDB" id="A0AAN8NG76"/>
<dbReference type="PANTHER" id="PTHR46082:SF11">
    <property type="entry name" value="AAA+ ATPASE DOMAIN-CONTAINING PROTEIN-RELATED"/>
    <property type="match status" value="1"/>
</dbReference>
<accession>A0AAN8NG76</accession>
<dbReference type="PANTHER" id="PTHR46082">
    <property type="entry name" value="ATP/GTP-BINDING PROTEIN-RELATED"/>
    <property type="match status" value="1"/>
</dbReference>
<dbReference type="SUPFAM" id="SSF53167">
    <property type="entry name" value="Purine and uridine phosphorylases"/>
    <property type="match status" value="1"/>
</dbReference>
<evidence type="ECO:0000313" key="2">
    <source>
        <dbReference type="Proteomes" id="UP001307849"/>
    </source>
</evidence>
<sequence length="328" mass="38192">MLVEQQDRTLNQPYIHYGLIASGNQVMKHGITRDQLSRDKNILCFEMEAAGIMDEIPSLIIRGICDYSDNHKNKSWQPYAALVAAAYARELLIQLPQPPPPRDVHQKASAELSSSDPMGCALLRYTSSLGDEERRKYRSLGTAEEFEQEISHRIRRRQYKPICPHKLSRALKAGQDTMLQFNNPFMPVYINILRFWVRNHINGFLCRSYIDNLSTMLQEIGNSLESYREYEVIFRTSIPVQDSLAEVYYNILLFFHEVRKILQQRAYLMLVQSAIGSLKDITKRVQQSEAALNKRIEIEKIKLLQMYTSGLEMDRANQWTPYNIRRNI</sequence>
<gene>
    <name evidence="1" type="ORF">TWF506_011220</name>
</gene>
<organism evidence="1 2">
    <name type="scientific">Arthrobotrys conoides</name>
    <dbReference type="NCBI Taxonomy" id="74498"/>
    <lineage>
        <taxon>Eukaryota</taxon>
        <taxon>Fungi</taxon>
        <taxon>Dikarya</taxon>
        <taxon>Ascomycota</taxon>
        <taxon>Pezizomycotina</taxon>
        <taxon>Orbiliomycetes</taxon>
        <taxon>Orbiliales</taxon>
        <taxon>Orbiliaceae</taxon>
        <taxon>Arthrobotrys</taxon>
    </lineage>
</organism>
<protein>
    <recommendedName>
        <fullName evidence="3">Nucleoside phosphorylase domain-containing protein</fullName>
    </recommendedName>
</protein>
<reference evidence="1 2" key="1">
    <citation type="submission" date="2019-10" db="EMBL/GenBank/DDBJ databases">
        <authorList>
            <person name="Palmer J.M."/>
        </authorList>
    </citation>
    <scope>NUCLEOTIDE SEQUENCE [LARGE SCALE GENOMIC DNA]</scope>
    <source>
        <strain evidence="1 2">TWF506</strain>
    </source>
</reference>
<keyword evidence="2" id="KW-1185">Reference proteome</keyword>
<dbReference type="GO" id="GO:0003824">
    <property type="term" value="F:catalytic activity"/>
    <property type="evidence" value="ECO:0007669"/>
    <property type="project" value="InterPro"/>
</dbReference>
<dbReference type="GO" id="GO:0009116">
    <property type="term" value="P:nucleoside metabolic process"/>
    <property type="evidence" value="ECO:0007669"/>
    <property type="project" value="InterPro"/>
</dbReference>
<dbReference type="InterPro" id="IPR035994">
    <property type="entry name" value="Nucleoside_phosphorylase_sf"/>
</dbReference>
<comment type="caution">
    <text evidence="1">The sequence shown here is derived from an EMBL/GenBank/DDBJ whole genome shotgun (WGS) entry which is preliminary data.</text>
</comment>
<dbReference type="Gene3D" id="3.40.50.1580">
    <property type="entry name" value="Nucleoside phosphorylase domain"/>
    <property type="match status" value="1"/>
</dbReference>
<evidence type="ECO:0008006" key="3">
    <source>
        <dbReference type="Google" id="ProtNLM"/>
    </source>
</evidence>